<dbReference type="AlphaFoldDB" id="A0A1C6UZA4"/>
<keyword evidence="3" id="KW-0808">Transferase</keyword>
<dbReference type="GO" id="GO:0016740">
    <property type="term" value="F:transferase activity"/>
    <property type="evidence" value="ECO:0007669"/>
    <property type="project" value="UniProtKB-KW"/>
</dbReference>
<dbReference type="InterPro" id="IPR011763">
    <property type="entry name" value="COA_CT_C"/>
</dbReference>
<dbReference type="SUPFAM" id="SSF52096">
    <property type="entry name" value="ClpP/crotonase"/>
    <property type="match status" value="2"/>
</dbReference>
<feature type="domain" description="CoA carboxyltransferase C-terminal" evidence="2">
    <location>
        <begin position="225"/>
        <end position="467"/>
    </location>
</feature>
<dbReference type="STRING" id="227316.GA0070604_4032"/>
<gene>
    <name evidence="3" type="ORF">GA0070604_4032</name>
</gene>
<organism evidence="3 4">
    <name type="scientific">Micromonospora eburnea</name>
    <dbReference type="NCBI Taxonomy" id="227316"/>
    <lineage>
        <taxon>Bacteria</taxon>
        <taxon>Bacillati</taxon>
        <taxon>Actinomycetota</taxon>
        <taxon>Actinomycetes</taxon>
        <taxon>Micromonosporales</taxon>
        <taxon>Micromonosporaceae</taxon>
        <taxon>Micromonospora</taxon>
    </lineage>
</organism>
<name>A0A1C6UZA4_9ACTN</name>
<dbReference type="EMBL" id="FMHY01000002">
    <property type="protein sequence ID" value="SCL59351.1"/>
    <property type="molecule type" value="Genomic_DNA"/>
</dbReference>
<dbReference type="Pfam" id="PF01039">
    <property type="entry name" value="Carboxyl_trans"/>
    <property type="match status" value="1"/>
</dbReference>
<dbReference type="RefSeq" id="WP_244162014.1">
    <property type="nucleotide sequence ID" value="NZ_FMHY01000002.1"/>
</dbReference>
<dbReference type="InterPro" id="IPR029045">
    <property type="entry name" value="ClpP/crotonase-like_dom_sf"/>
</dbReference>
<dbReference type="Gene3D" id="3.90.226.10">
    <property type="entry name" value="2-enoyl-CoA Hydratase, Chain A, domain 1"/>
    <property type="match status" value="2"/>
</dbReference>
<dbReference type="PROSITE" id="PS50980">
    <property type="entry name" value="COA_CT_NTER"/>
    <property type="match status" value="1"/>
</dbReference>
<evidence type="ECO:0000313" key="4">
    <source>
        <dbReference type="Proteomes" id="UP000199696"/>
    </source>
</evidence>
<proteinExistence type="predicted"/>
<evidence type="ECO:0000313" key="3">
    <source>
        <dbReference type="EMBL" id="SCL59351.1"/>
    </source>
</evidence>
<dbReference type="InterPro" id="IPR011762">
    <property type="entry name" value="COA_CT_N"/>
</dbReference>
<dbReference type="PROSITE" id="PS50989">
    <property type="entry name" value="COA_CT_CTER"/>
    <property type="match status" value="1"/>
</dbReference>
<protein>
    <submittedName>
        <fullName evidence="3">Acetyl-CoA/propionyl-CoA carboxylase carboxyl transferase subunit</fullName>
    </submittedName>
</protein>
<dbReference type="PANTHER" id="PTHR43842">
    <property type="entry name" value="PROPIONYL-COA CARBOXYLASE BETA CHAIN"/>
    <property type="match status" value="1"/>
</dbReference>
<dbReference type="PANTHER" id="PTHR43842:SF2">
    <property type="entry name" value="PROPIONYL-COA CARBOXYLASE BETA CHAIN, MITOCHONDRIAL"/>
    <property type="match status" value="1"/>
</dbReference>
<dbReference type="GO" id="GO:0009317">
    <property type="term" value="C:acetyl-CoA carboxylase complex"/>
    <property type="evidence" value="ECO:0007669"/>
    <property type="project" value="TreeGrafter"/>
</dbReference>
<reference evidence="4" key="1">
    <citation type="submission" date="2016-06" db="EMBL/GenBank/DDBJ databases">
        <authorList>
            <person name="Varghese N."/>
            <person name="Submissions Spin"/>
        </authorList>
    </citation>
    <scope>NUCLEOTIDE SEQUENCE [LARGE SCALE GENOMIC DNA]</scope>
    <source>
        <strain evidence="4">DSM 44814</strain>
    </source>
</reference>
<dbReference type="GO" id="GO:0004658">
    <property type="term" value="F:propionyl-CoA carboxylase activity"/>
    <property type="evidence" value="ECO:0007669"/>
    <property type="project" value="TreeGrafter"/>
</dbReference>
<accession>A0A1C6UZA4</accession>
<evidence type="ECO:0000259" key="2">
    <source>
        <dbReference type="PROSITE" id="PS50989"/>
    </source>
</evidence>
<dbReference type="InterPro" id="IPR051047">
    <property type="entry name" value="AccD/PCCB"/>
</dbReference>
<sequence>MAMVTATETVAEQAGSDPRAPLTRLAQLVDPDSLRLFHPDDAVKAGRARIDGSPVVVFCTDPTRIGGSLGAEESLQVVAAIDIAVRDRVPVIGLWHSGGARLTEGVLSMDGVGRIFAAIIRASGRIPQISVVLGPAAGAAAYGPALTDVVVMANGGRMFVTGPDVVRSVTGENIDMEGLGGLDAHGRRSGVVHLSADSESEAYATTRHLVGVFTRPGWFDLSSIKDDDGLAAVLPASARRAYDVHPVIHRLLDEPDGGPRFLELQAGWARNVVVGFGRLAGRAIGVVANNPLRRGGCLDSLSAEKAARFVRTCDSFGIPLLVVVDVPGYLPGVGQEWGGVIRRGAKLLYAFGEAVVPRVTLVTRKSYGGAYIAMNSRSLGATTVLAWPDAEVDVMGPEAAVGVLHRRALAASTGEDRERLQRELAAEHRRISGGVQRGVALGMIDEVIDPAVSRRRIATALATAPSASGSHGNIPL</sequence>
<feature type="domain" description="CoA carboxyltransferase N-terminal" evidence="1">
    <location>
        <begin position="1"/>
        <end position="225"/>
    </location>
</feature>
<dbReference type="InterPro" id="IPR034733">
    <property type="entry name" value="AcCoA_carboxyl_beta"/>
</dbReference>
<evidence type="ECO:0000259" key="1">
    <source>
        <dbReference type="PROSITE" id="PS50980"/>
    </source>
</evidence>
<dbReference type="Proteomes" id="UP000199696">
    <property type="component" value="Unassembled WGS sequence"/>
</dbReference>
<keyword evidence="4" id="KW-1185">Reference proteome</keyword>